<gene>
    <name evidence="2" type="ORF">JTE90_014673</name>
</gene>
<organism evidence="2 3">
    <name type="scientific">Oedothorax gibbosus</name>
    <dbReference type="NCBI Taxonomy" id="931172"/>
    <lineage>
        <taxon>Eukaryota</taxon>
        <taxon>Metazoa</taxon>
        <taxon>Ecdysozoa</taxon>
        <taxon>Arthropoda</taxon>
        <taxon>Chelicerata</taxon>
        <taxon>Arachnida</taxon>
        <taxon>Araneae</taxon>
        <taxon>Araneomorphae</taxon>
        <taxon>Entelegynae</taxon>
        <taxon>Araneoidea</taxon>
        <taxon>Linyphiidae</taxon>
        <taxon>Erigoninae</taxon>
        <taxon>Oedothorax</taxon>
    </lineage>
</organism>
<feature type="transmembrane region" description="Helical" evidence="1">
    <location>
        <begin position="279"/>
        <end position="297"/>
    </location>
</feature>
<comment type="caution">
    <text evidence="2">The sequence shown here is derived from an EMBL/GenBank/DDBJ whole genome shotgun (WGS) entry which is preliminary data.</text>
</comment>
<dbReference type="Proteomes" id="UP000827092">
    <property type="component" value="Unassembled WGS sequence"/>
</dbReference>
<feature type="transmembrane region" description="Helical" evidence="1">
    <location>
        <begin position="90"/>
        <end position="113"/>
    </location>
</feature>
<evidence type="ECO:0000256" key="1">
    <source>
        <dbReference type="SAM" id="Phobius"/>
    </source>
</evidence>
<dbReference type="AlphaFoldDB" id="A0AAV6UH42"/>
<evidence type="ECO:0008006" key="4">
    <source>
        <dbReference type="Google" id="ProtNLM"/>
    </source>
</evidence>
<feature type="transmembrane region" description="Helical" evidence="1">
    <location>
        <begin position="197"/>
        <end position="217"/>
    </location>
</feature>
<reference evidence="2 3" key="1">
    <citation type="journal article" date="2022" name="Nat. Ecol. Evol.">
        <title>A masculinizing supergene underlies an exaggerated male reproductive morph in a spider.</title>
        <authorList>
            <person name="Hendrickx F."/>
            <person name="De Corte Z."/>
            <person name="Sonet G."/>
            <person name="Van Belleghem S.M."/>
            <person name="Kostlbacher S."/>
            <person name="Vangestel C."/>
        </authorList>
    </citation>
    <scope>NUCLEOTIDE SEQUENCE [LARGE SCALE GENOMIC DNA]</scope>
    <source>
        <strain evidence="2">W744_W776</strain>
    </source>
</reference>
<evidence type="ECO:0000313" key="3">
    <source>
        <dbReference type="Proteomes" id="UP000827092"/>
    </source>
</evidence>
<protein>
    <recommendedName>
        <fullName evidence="4">Gustatory receptor</fullName>
    </recommendedName>
</protein>
<feature type="transmembrane region" description="Helical" evidence="1">
    <location>
        <begin position="39"/>
        <end position="61"/>
    </location>
</feature>
<feature type="transmembrane region" description="Helical" evidence="1">
    <location>
        <begin position="166"/>
        <end position="185"/>
    </location>
</feature>
<keyword evidence="3" id="KW-1185">Reference proteome</keyword>
<keyword evidence="1" id="KW-0472">Membrane</keyword>
<dbReference type="EMBL" id="JAFNEN010000409">
    <property type="protein sequence ID" value="KAG8183697.1"/>
    <property type="molecule type" value="Genomic_DNA"/>
</dbReference>
<keyword evidence="1" id="KW-0812">Transmembrane</keyword>
<evidence type="ECO:0000313" key="2">
    <source>
        <dbReference type="EMBL" id="KAG8183697.1"/>
    </source>
</evidence>
<name>A0AAV6UH42_9ARAC</name>
<proteinExistence type="predicted"/>
<keyword evidence="1" id="KW-1133">Transmembrane helix</keyword>
<accession>A0AAV6UH42</accession>
<sequence length="299" mass="34269">MPMILWHIICLYSKQFHVFQQKLKSLPQRLQLFTVKETYTINANVAIAFTYPTVFALFMVVELTLSPNTDEYTDFWLCGSFESLGVYRKIAVVFVMIAYYSSKFLITSLFIVIHGYFSYRLAKAIQTQADILQRSFTTEDFAKEFQVYQDIVSCCELLETFFRSPIFLIISINFSIVYTGLGLALGETKKPSYENVIEPLMTILFCVLSLFQLLFFASKIPEAMQNTSKKFFKMYCNTITKSDLCRSETVKKLVLMKLVSEMKPVYLTASGMVRLNKGLLLSCCGCALSFCILIIQLKG</sequence>